<sequence length="93" mass="10094">MTRVSAKPVLKGCCVSLAERSIYHARREEFPVKTPLYSPPSPPDCKHPCRLVLSAVPGCRATPPAAEGRRSGAVAASVFQFPAISMIRIWTES</sequence>
<reference evidence="1 2" key="1">
    <citation type="journal article" date="2023" name="Genes (Basel)">
        <title>Chromosome-Level Genome Assembly and Circadian Gene Repertoire of the Patagonia Blennie Eleginops maclovinus-The Closest Ancestral Proxy of Antarctic Cryonotothenioids.</title>
        <authorList>
            <person name="Cheng C.C."/>
            <person name="Rivera-Colon A.G."/>
            <person name="Minhas B.F."/>
            <person name="Wilson L."/>
            <person name="Rayamajhi N."/>
            <person name="Vargas-Chacoff L."/>
            <person name="Catchen J.M."/>
        </authorList>
    </citation>
    <scope>NUCLEOTIDE SEQUENCE [LARGE SCALE GENOMIC DNA]</scope>
    <source>
        <strain evidence="1">JMC-PN-2008</strain>
    </source>
</reference>
<keyword evidence="2" id="KW-1185">Reference proteome</keyword>
<accession>A0AAN8AP54</accession>
<protein>
    <submittedName>
        <fullName evidence="1">Uncharacterized protein</fullName>
    </submittedName>
</protein>
<name>A0AAN8AP54_ELEMC</name>
<proteinExistence type="predicted"/>
<organism evidence="1 2">
    <name type="scientific">Eleginops maclovinus</name>
    <name type="common">Patagonian blennie</name>
    <name type="synonym">Eleginus maclovinus</name>
    <dbReference type="NCBI Taxonomy" id="56733"/>
    <lineage>
        <taxon>Eukaryota</taxon>
        <taxon>Metazoa</taxon>
        <taxon>Chordata</taxon>
        <taxon>Craniata</taxon>
        <taxon>Vertebrata</taxon>
        <taxon>Euteleostomi</taxon>
        <taxon>Actinopterygii</taxon>
        <taxon>Neopterygii</taxon>
        <taxon>Teleostei</taxon>
        <taxon>Neoteleostei</taxon>
        <taxon>Acanthomorphata</taxon>
        <taxon>Eupercaria</taxon>
        <taxon>Perciformes</taxon>
        <taxon>Notothenioidei</taxon>
        <taxon>Eleginopidae</taxon>
        <taxon>Eleginops</taxon>
    </lineage>
</organism>
<dbReference type="AlphaFoldDB" id="A0AAN8AP54"/>
<evidence type="ECO:0000313" key="2">
    <source>
        <dbReference type="Proteomes" id="UP001346869"/>
    </source>
</evidence>
<gene>
    <name evidence="1" type="ORF">PBY51_000429</name>
</gene>
<evidence type="ECO:0000313" key="1">
    <source>
        <dbReference type="EMBL" id="KAK5863399.1"/>
    </source>
</evidence>
<dbReference type="Proteomes" id="UP001346869">
    <property type="component" value="Unassembled WGS sequence"/>
</dbReference>
<comment type="caution">
    <text evidence="1">The sequence shown here is derived from an EMBL/GenBank/DDBJ whole genome shotgun (WGS) entry which is preliminary data.</text>
</comment>
<dbReference type="EMBL" id="JAUZQC010000011">
    <property type="protein sequence ID" value="KAK5863399.1"/>
    <property type="molecule type" value="Genomic_DNA"/>
</dbReference>
<reference evidence="1 2" key="2">
    <citation type="journal article" date="2023" name="Mol. Biol. Evol.">
        <title>Genomics of Secondarily Temperate Adaptation in the Only Non-Antarctic Icefish.</title>
        <authorList>
            <person name="Rivera-Colon A.G."/>
            <person name="Rayamajhi N."/>
            <person name="Minhas B.F."/>
            <person name="Madrigal G."/>
            <person name="Bilyk K.T."/>
            <person name="Yoon V."/>
            <person name="Hune M."/>
            <person name="Gregory S."/>
            <person name="Cheng C.H.C."/>
            <person name="Catchen J.M."/>
        </authorList>
    </citation>
    <scope>NUCLEOTIDE SEQUENCE [LARGE SCALE GENOMIC DNA]</scope>
    <source>
        <strain evidence="1">JMC-PN-2008</strain>
    </source>
</reference>